<dbReference type="Gene3D" id="3.90.480.20">
    <property type="match status" value="1"/>
</dbReference>
<dbReference type="Pfam" id="PF03460">
    <property type="entry name" value="NIR_SIR_ferr"/>
    <property type="match status" value="2"/>
</dbReference>
<evidence type="ECO:0000256" key="6">
    <source>
        <dbReference type="ARBA" id="ARBA00023014"/>
    </source>
</evidence>
<evidence type="ECO:0000256" key="4">
    <source>
        <dbReference type="ARBA" id="ARBA00023002"/>
    </source>
</evidence>
<feature type="region of interest" description="Disordered" evidence="7">
    <location>
        <begin position="639"/>
        <end position="663"/>
    </location>
</feature>
<dbReference type="SUPFAM" id="SSF56014">
    <property type="entry name" value="Nitrite and sulphite reductase 4Fe-4S domain-like"/>
    <property type="match status" value="2"/>
</dbReference>
<dbReference type="GO" id="GO:0046872">
    <property type="term" value="F:metal ion binding"/>
    <property type="evidence" value="ECO:0007669"/>
    <property type="project" value="UniProtKB-KW"/>
</dbReference>
<dbReference type="Gene3D" id="3.30.413.10">
    <property type="entry name" value="Sulfite Reductase Hemoprotein, domain 1"/>
    <property type="match status" value="2"/>
</dbReference>
<name>A0A7I9VNV1_9BACT</name>
<evidence type="ECO:0000259" key="9">
    <source>
        <dbReference type="Pfam" id="PF03460"/>
    </source>
</evidence>
<dbReference type="Proteomes" id="UP000503640">
    <property type="component" value="Unassembled WGS sequence"/>
</dbReference>
<evidence type="ECO:0000256" key="1">
    <source>
        <dbReference type="ARBA" id="ARBA00022485"/>
    </source>
</evidence>
<gene>
    <name evidence="10" type="ORF">AMYX_28350</name>
</gene>
<organism evidence="10 11">
    <name type="scientific">Anaeromyxobacter diazotrophicus</name>
    <dbReference type="NCBI Taxonomy" id="2590199"/>
    <lineage>
        <taxon>Bacteria</taxon>
        <taxon>Pseudomonadati</taxon>
        <taxon>Myxococcota</taxon>
        <taxon>Myxococcia</taxon>
        <taxon>Myxococcales</taxon>
        <taxon>Cystobacterineae</taxon>
        <taxon>Anaeromyxobacteraceae</taxon>
        <taxon>Anaeromyxobacter</taxon>
    </lineage>
</organism>
<evidence type="ECO:0000256" key="7">
    <source>
        <dbReference type="SAM" id="MobiDB-lite"/>
    </source>
</evidence>
<dbReference type="PANTHER" id="PTHR32439">
    <property type="entry name" value="FERREDOXIN--NITRITE REDUCTASE, CHLOROPLASTIC"/>
    <property type="match status" value="1"/>
</dbReference>
<feature type="domain" description="Nitrite/Sulfite reductase ferredoxin-like" evidence="9">
    <location>
        <begin position="410"/>
        <end position="475"/>
    </location>
</feature>
<feature type="compositionally biased region" description="Low complexity" evidence="7">
    <location>
        <begin position="8"/>
        <end position="62"/>
    </location>
</feature>
<accession>A0A7I9VNV1</accession>
<proteinExistence type="predicted"/>
<keyword evidence="4" id="KW-0560">Oxidoreductase</keyword>
<dbReference type="InterPro" id="IPR045854">
    <property type="entry name" value="NO2/SO3_Rdtase_4Fe4S_sf"/>
</dbReference>
<feature type="domain" description="Nitrite/sulphite reductase 4Fe-4S" evidence="8">
    <location>
        <begin position="179"/>
        <end position="335"/>
    </location>
</feature>
<keyword evidence="3" id="KW-0479">Metal-binding</keyword>
<keyword evidence="11" id="KW-1185">Reference proteome</keyword>
<evidence type="ECO:0000256" key="5">
    <source>
        <dbReference type="ARBA" id="ARBA00023004"/>
    </source>
</evidence>
<dbReference type="InterPro" id="IPR006066">
    <property type="entry name" value="NO2/SO3_Rdtase_FeS/sirohaem_BS"/>
</dbReference>
<protein>
    <submittedName>
        <fullName evidence="10">Ferredoxin--nitrite reductase</fullName>
    </submittedName>
</protein>
<sequence>MEQPVSETTTTTRKPTATAPANTTSTATSTAATTATTTATTASTAAATATATATTTTTSSTAGRERAGFAEAADVDAFLAELRRFERGEIDAEQWRAYRTLRGVYGQRQEGHMVRVKVPQGVLSAEQLRAIAAVARPYARGFGHITTRQDVQLHFVAQEHLVAVLARLGEAGLTTHGACGNAVRNVVACPHAGVSQDELFDVTPYAEAVTRHFLRHPLGSSLPRKFKIAFEGCAEDHARTAIQDIGFRARLRSEGARAVRGFAVTVAGGTSSACTSGSPLVEFLPAADVLALAEAIVRVFHARGDREHRQRNRLKFLVRQLGFETFRTLLTEELARVRAEGAPALPFDPEAAPVELPPARARPAAPSPPALAARVAADPPRGPGLLPDTAAELAPPAAARELFRRTNAQPQRQRGYSTVTLSPARGDLTAAQLEAVADLALAYGDGAVRLASGGHVLLRWVPDAEIEALYEGAAAAGLGRAGAGSAGDVIACPGAESCRLAVADTRLLARDVDAHVRGGLGARALTERLPLHVSGCPNGCSQHHLAAIGLQGSLRKLAGRAVPQYFVLLGGGVDERGARFGKLAAKIPRRRVPEAVERLTALWLAARRPGEEAGAFFAREHERARAALRELEELRVEDVREEDFAPLEDGGPAEPSGPATTAA</sequence>
<feature type="domain" description="Nitrite/Sulfite reductase ferredoxin-like" evidence="9">
    <location>
        <begin position="105"/>
        <end position="171"/>
    </location>
</feature>
<dbReference type="PRINTS" id="PR00397">
    <property type="entry name" value="SIROHAEM"/>
</dbReference>
<dbReference type="GO" id="GO:0016491">
    <property type="term" value="F:oxidoreductase activity"/>
    <property type="evidence" value="ECO:0007669"/>
    <property type="project" value="UniProtKB-KW"/>
</dbReference>
<evidence type="ECO:0000313" key="11">
    <source>
        <dbReference type="Proteomes" id="UP000503640"/>
    </source>
</evidence>
<evidence type="ECO:0000256" key="3">
    <source>
        <dbReference type="ARBA" id="ARBA00022723"/>
    </source>
</evidence>
<keyword evidence="5" id="KW-0408">Iron</keyword>
<dbReference type="AlphaFoldDB" id="A0A7I9VNV1"/>
<feature type="region of interest" description="Disordered" evidence="7">
    <location>
        <begin position="1"/>
        <end position="65"/>
    </location>
</feature>
<dbReference type="GO" id="GO:0020037">
    <property type="term" value="F:heme binding"/>
    <property type="evidence" value="ECO:0007669"/>
    <property type="project" value="InterPro"/>
</dbReference>
<reference evidence="11" key="1">
    <citation type="journal article" date="2020" name="Appl. Environ. Microbiol.">
        <title>Diazotrophic Anaeromyxobacter Isolates from Soils.</title>
        <authorList>
            <person name="Masuda Y."/>
            <person name="Yamanaka H."/>
            <person name="Xu Z.X."/>
            <person name="Shiratori Y."/>
            <person name="Aono T."/>
            <person name="Amachi S."/>
            <person name="Senoo K."/>
            <person name="Itoh H."/>
        </authorList>
    </citation>
    <scope>NUCLEOTIDE SEQUENCE [LARGE SCALE GENOMIC DNA]</scope>
    <source>
        <strain evidence="11">R267</strain>
    </source>
</reference>
<dbReference type="InterPro" id="IPR005117">
    <property type="entry name" value="NiRdtase/SiRdtase_haem-b_fer"/>
</dbReference>
<dbReference type="GO" id="GO:0051539">
    <property type="term" value="F:4 iron, 4 sulfur cluster binding"/>
    <property type="evidence" value="ECO:0007669"/>
    <property type="project" value="UniProtKB-KW"/>
</dbReference>
<dbReference type="InterPro" id="IPR051329">
    <property type="entry name" value="NIR_SIR_4Fe-4S"/>
</dbReference>
<dbReference type="InterPro" id="IPR036136">
    <property type="entry name" value="Nit/Sulf_reduc_fer-like_dom_sf"/>
</dbReference>
<dbReference type="PANTHER" id="PTHR32439:SF9">
    <property type="entry name" value="BLR3264 PROTEIN"/>
    <property type="match status" value="1"/>
</dbReference>
<dbReference type="SUPFAM" id="SSF55124">
    <property type="entry name" value="Nitrite/Sulfite reductase N-terminal domain-like"/>
    <property type="match status" value="2"/>
</dbReference>
<dbReference type="Pfam" id="PF01077">
    <property type="entry name" value="NIR_SIR"/>
    <property type="match status" value="2"/>
</dbReference>
<keyword evidence="1" id="KW-0004">4Fe-4S</keyword>
<evidence type="ECO:0000256" key="2">
    <source>
        <dbReference type="ARBA" id="ARBA00022617"/>
    </source>
</evidence>
<comment type="caution">
    <text evidence="10">The sequence shown here is derived from an EMBL/GenBank/DDBJ whole genome shotgun (WGS) entry which is preliminary data.</text>
</comment>
<feature type="domain" description="Nitrite/sulphite reductase 4Fe-4S" evidence="8">
    <location>
        <begin position="489"/>
        <end position="606"/>
    </location>
</feature>
<keyword evidence="2" id="KW-0349">Heme</keyword>
<evidence type="ECO:0000259" key="8">
    <source>
        <dbReference type="Pfam" id="PF01077"/>
    </source>
</evidence>
<dbReference type="EMBL" id="BJTG01000006">
    <property type="protein sequence ID" value="GEJ58094.1"/>
    <property type="molecule type" value="Genomic_DNA"/>
</dbReference>
<keyword evidence="6" id="KW-0411">Iron-sulfur</keyword>
<evidence type="ECO:0000313" key="10">
    <source>
        <dbReference type="EMBL" id="GEJ58094.1"/>
    </source>
</evidence>
<dbReference type="InterPro" id="IPR006067">
    <property type="entry name" value="NO2/SO3_Rdtase_4Fe4S_dom"/>
</dbReference>